<keyword evidence="6 11" id="KW-0418">Kinase</keyword>
<dbReference type="eggNOG" id="COG4585">
    <property type="taxonomic scope" value="Bacteria"/>
</dbReference>
<dbReference type="InterPro" id="IPR036890">
    <property type="entry name" value="HATPase_C_sf"/>
</dbReference>
<keyword evidence="7" id="KW-0067">ATP-binding</keyword>
<feature type="transmembrane region" description="Helical" evidence="9">
    <location>
        <begin position="42"/>
        <end position="61"/>
    </location>
</feature>
<evidence type="ECO:0000256" key="8">
    <source>
        <dbReference type="ARBA" id="ARBA00023012"/>
    </source>
</evidence>
<keyword evidence="9" id="KW-1133">Transmembrane helix</keyword>
<evidence type="ECO:0000256" key="3">
    <source>
        <dbReference type="ARBA" id="ARBA00022553"/>
    </source>
</evidence>
<dbReference type="InterPro" id="IPR011712">
    <property type="entry name" value="Sig_transdc_His_kin_sub3_dim/P"/>
</dbReference>
<organism evidence="11 12">
    <name type="scientific">Kribbella flavida (strain DSM 17836 / JCM 10339 / NBRC 14399)</name>
    <dbReference type="NCBI Taxonomy" id="479435"/>
    <lineage>
        <taxon>Bacteria</taxon>
        <taxon>Bacillati</taxon>
        <taxon>Actinomycetota</taxon>
        <taxon>Actinomycetes</taxon>
        <taxon>Propionibacteriales</taxon>
        <taxon>Kribbellaceae</taxon>
        <taxon>Kribbella</taxon>
    </lineage>
</organism>
<dbReference type="EC" id="2.7.13.3" evidence="2"/>
<evidence type="ECO:0000256" key="7">
    <source>
        <dbReference type="ARBA" id="ARBA00022840"/>
    </source>
</evidence>
<evidence type="ECO:0000313" key="11">
    <source>
        <dbReference type="EMBL" id="ADB33335.1"/>
    </source>
</evidence>
<gene>
    <name evidence="11" type="ordered locus">Kfla_4300</name>
</gene>
<protein>
    <recommendedName>
        <fullName evidence="2">histidine kinase</fullName>
        <ecNumber evidence="2">2.7.13.3</ecNumber>
    </recommendedName>
</protein>
<dbReference type="GO" id="GO:0046983">
    <property type="term" value="F:protein dimerization activity"/>
    <property type="evidence" value="ECO:0007669"/>
    <property type="project" value="InterPro"/>
</dbReference>
<evidence type="ECO:0000259" key="10">
    <source>
        <dbReference type="Pfam" id="PF07730"/>
    </source>
</evidence>
<dbReference type="Gene3D" id="3.30.565.10">
    <property type="entry name" value="Histidine kinase-like ATPase, C-terminal domain"/>
    <property type="match status" value="1"/>
</dbReference>
<dbReference type="GO" id="GO:0005524">
    <property type="term" value="F:ATP binding"/>
    <property type="evidence" value="ECO:0007669"/>
    <property type="project" value="UniProtKB-KW"/>
</dbReference>
<dbReference type="KEGG" id="kfl:Kfla_4300"/>
<keyword evidence="12" id="KW-1185">Reference proteome</keyword>
<dbReference type="EMBL" id="CP001736">
    <property type="protein sequence ID" value="ADB33335.1"/>
    <property type="molecule type" value="Genomic_DNA"/>
</dbReference>
<dbReference type="OrthoDB" id="227596at2"/>
<dbReference type="Proteomes" id="UP000007967">
    <property type="component" value="Chromosome"/>
</dbReference>
<evidence type="ECO:0000256" key="4">
    <source>
        <dbReference type="ARBA" id="ARBA00022679"/>
    </source>
</evidence>
<evidence type="ECO:0000256" key="1">
    <source>
        <dbReference type="ARBA" id="ARBA00000085"/>
    </source>
</evidence>
<dbReference type="InterPro" id="IPR050482">
    <property type="entry name" value="Sensor_HK_TwoCompSys"/>
</dbReference>
<sequence length="383" mass="40768">MDATCTAPPRRRLADVLAVSVIGLFSAATIVGRQSSHGESDWLIFDVVVGIVAAGLILPLGRRPVPSALVLAALSTLSPAATPPSTIGTLTVAQRRPLRIAILIALAGVAGHLVQRLLRPVEGLSLPWYAVLDVAVHAALLGWGQWTQARRALVGSLRERALRAENEQGRRVAEARMLERTKMAREMHDVLAHRLSLLATYAGALEYRPDSSPEKLAQAAGVIRVGVHQALDELREVISVLRDGEIEEMPGGRPQPTFEDLAALVEESREAGTDVRYETSVGPVDSLPPATGRTAYRVVQEGLTNARKHADGQPVRLVVRGRPGDGLRIELTNPRSDGVPLAPGSGTGLVGLTERVQLAGGTLDHGVTASGEFRLHAALPWPG</sequence>
<dbReference type="GO" id="GO:0000155">
    <property type="term" value="F:phosphorelay sensor kinase activity"/>
    <property type="evidence" value="ECO:0007669"/>
    <property type="project" value="InterPro"/>
</dbReference>
<dbReference type="Gene3D" id="1.20.5.1930">
    <property type="match status" value="1"/>
</dbReference>
<dbReference type="PANTHER" id="PTHR24421">
    <property type="entry name" value="NITRATE/NITRITE SENSOR PROTEIN NARX-RELATED"/>
    <property type="match status" value="1"/>
</dbReference>
<dbReference type="STRING" id="479435.Kfla_4300"/>
<feature type="transmembrane region" description="Helical" evidence="9">
    <location>
        <begin position="12"/>
        <end position="30"/>
    </location>
</feature>
<accession>D2PV54</accession>
<dbReference type="GO" id="GO:0016020">
    <property type="term" value="C:membrane"/>
    <property type="evidence" value="ECO:0007669"/>
    <property type="project" value="InterPro"/>
</dbReference>
<dbReference type="AlphaFoldDB" id="D2PV54"/>
<evidence type="ECO:0000313" key="12">
    <source>
        <dbReference type="Proteomes" id="UP000007967"/>
    </source>
</evidence>
<keyword evidence="5" id="KW-0547">Nucleotide-binding</keyword>
<keyword evidence="8" id="KW-0902">Two-component regulatory system</keyword>
<dbReference type="RefSeq" id="WP_012921889.1">
    <property type="nucleotide sequence ID" value="NC_013729.1"/>
</dbReference>
<keyword evidence="4" id="KW-0808">Transferase</keyword>
<dbReference type="CDD" id="cd16917">
    <property type="entry name" value="HATPase_UhpB-NarQ-NarX-like"/>
    <property type="match status" value="1"/>
</dbReference>
<reference evidence="12" key="1">
    <citation type="submission" date="2009-09" db="EMBL/GenBank/DDBJ databases">
        <title>The complete genome of Kribbella flavida DSM 17836.</title>
        <authorList>
            <consortium name="US DOE Joint Genome Institute (JGI-PGF)"/>
            <person name="Lucas S."/>
            <person name="Copeland A."/>
            <person name="Lapidus A."/>
            <person name="Glavina del Rio T."/>
            <person name="Dalin E."/>
            <person name="Tice H."/>
            <person name="Bruce D."/>
            <person name="Goodwin L."/>
            <person name="Pitluck S."/>
            <person name="Kyrpides N."/>
            <person name="Mavromatis K."/>
            <person name="Ivanova N."/>
            <person name="Saunders E."/>
            <person name="Brettin T."/>
            <person name="Detter J.C."/>
            <person name="Han C."/>
            <person name="Larimer F."/>
            <person name="Land M."/>
            <person name="Hauser L."/>
            <person name="Markowitz V."/>
            <person name="Cheng J.-F."/>
            <person name="Hugenholtz P."/>
            <person name="Woyke T."/>
            <person name="Wu D."/>
            <person name="Pukall R."/>
            <person name="Klenk H.-P."/>
            <person name="Eisen J.A."/>
        </authorList>
    </citation>
    <scope>NUCLEOTIDE SEQUENCE [LARGE SCALE GENOMIC DNA]</scope>
    <source>
        <strain evidence="12">DSM 17836 / JCM 10339 / NBRC 14399</strain>
    </source>
</reference>
<evidence type="ECO:0000256" key="6">
    <source>
        <dbReference type="ARBA" id="ARBA00022777"/>
    </source>
</evidence>
<reference evidence="11 12" key="2">
    <citation type="journal article" date="2010" name="Stand. Genomic Sci.">
        <title>Complete genome sequence of Kribbella flavida type strain (IFO 14399).</title>
        <authorList>
            <person name="Pukall R."/>
            <person name="Lapidus A."/>
            <person name="Glavina Del Rio T."/>
            <person name="Copeland A."/>
            <person name="Tice H."/>
            <person name="Cheng J.-F."/>
            <person name="Lucas S."/>
            <person name="Chen F."/>
            <person name="Nolan M."/>
            <person name="LaButti K."/>
            <person name="Pati A."/>
            <person name="Ivanova N."/>
            <person name="Mavrommatis K."/>
            <person name="Mikhailova N."/>
            <person name="Pitluck S."/>
            <person name="Bruce D."/>
            <person name="Goodwin L."/>
            <person name="Land M."/>
            <person name="Hauser L."/>
            <person name="Chang Y.-J."/>
            <person name="Jeffries C.D."/>
            <person name="Chen A."/>
            <person name="Palaniappan K."/>
            <person name="Chain P."/>
            <person name="Rohde M."/>
            <person name="Goeker M."/>
            <person name="Bristow J."/>
            <person name="Eisen J.A."/>
            <person name="Markowitz V."/>
            <person name="Hugenholtz P."/>
            <person name="Kyrpides N.C."/>
            <person name="Klenk H.-P."/>
            <person name="Brettin T."/>
        </authorList>
    </citation>
    <scope>NUCLEOTIDE SEQUENCE [LARGE SCALE GENOMIC DNA]</scope>
    <source>
        <strain evidence="12">DSM 17836 / JCM 10339 / NBRC 14399</strain>
    </source>
</reference>
<evidence type="ECO:0000256" key="5">
    <source>
        <dbReference type="ARBA" id="ARBA00022741"/>
    </source>
</evidence>
<keyword evidence="9" id="KW-0812">Transmembrane</keyword>
<proteinExistence type="predicted"/>
<evidence type="ECO:0000256" key="2">
    <source>
        <dbReference type="ARBA" id="ARBA00012438"/>
    </source>
</evidence>
<dbReference type="Pfam" id="PF07730">
    <property type="entry name" value="HisKA_3"/>
    <property type="match status" value="1"/>
</dbReference>
<comment type="catalytic activity">
    <reaction evidence="1">
        <text>ATP + protein L-histidine = ADP + protein N-phospho-L-histidine.</text>
        <dbReference type="EC" id="2.7.13.3"/>
    </reaction>
</comment>
<dbReference type="SUPFAM" id="SSF55874">
    <property type="entry name" value="ATPase domain of HSP90 chaperone/DNA topoisomerase II/histidine kinase"/>
    <property type="match status" value="1"/>
</dbReference>
<keyword evidence="9" id="KW-0472">Membrane</keyword>
<name>D2PV54_KRIFD</name>
<dbReference type="HOGENOM" id="CLU_000445_20_1_11"/>
<feature type="domain" description="Signal transduction histidine kinase subgroup 3 dimerisation and phosphoacceptor" evidence="10">
    <location>
        <begin position="179"/>
        <end position="244"/>
    </location>
</feature>
<evidence type="ECO:0000256" key="9">
    <source>
        <dbReference type="SAM" id="Phobius"/>
    </source>
</evidence>
<keyword evidence="3" id="KW-0597">Phosphoprotein</keyword>
<dbReference type="PANTHER" id="PTHR24421:SF10">
    <property type="entry name" value="NITRATE_NITRITE SENSOR PROTEIN NARQ"/>
    <property type="match status" value="1"/>
</dbReference>